<feature type="compositionally biased region" description="Pro residues" evidence="1">
    <location>
        <begin position="170"/>
        <end position="180"/>
    </location>
</feature>
<evidence type="ECO:0000313" key="4">
    <source>
        <dbReference type="Proteomes" id="UP000199691"/>
    </source>
</evidence>
<proteinExistence type="predicted"/>
<dbReference type="Proteomes" id="UP000199691">
    <property type="component" value="Unassembled WGS sequence"/>
</dbReference>
<dbReference type="SUPFAM" id="SSF50199">
    <property type="entry name" value="Staphylococcal nuclease"/>
    <property type="match status" value="1"/>
</dbReference>
<feature type="domain" description="Excalibur calcium-binding" evidence="2">
    <location>
        <begin position="197"/>
        <end position="233"/>
    </location>
</feature>
<evidence type="ECO:0000256" key="1">
    <source>
        <dbReference type="SAM" id="MobiDB-lite"/>
    </source>
</evidence>
<dbReference type="STRING" id="641025.SAMN05421507_104375"/>
<sequence>MSGWRTAGGVLLAVLTAGCAAQVQQSRPVAVEEPAQDAPVTASPTTSVPVPPAQPAISVASIVDGRSVMLADGSKAEVSGLAQPGPCWADAATGFARSMLLNQQVRYDRATGALSLTDGTDYALLALGNGAGRTTGTPSPAQKEAEAAAQRVPMGLWGPPCGGKDATETPAPPPPPPAPAPTTTTKPPAPPRPKPVFYANCDEARRAGAAPLHWGQPGYRIELDPNRNGIACESRYR</sequence>
<dbReference type="InterPro" id="IPR035437">
    <property type="entry name" value="SNase_OB-fold_sf"/>
</dbReference>
<dbReference type="Pfam" id="PF05901">
    <property type="entry name" value="Excalibur"/>
    <property type="match status" value="1"/>
</dbReference>
<evidence type="ECO:0000259" key="2">
    <source>
        <dbReference type="SMART" id="SM00894"/>
    </source>
</evidence>
<dbReference type="AlphaFoldDB" id="A0A1H0NDZ2"/>
<feature type="compositionally biased region" description="Low complexity" evidence="1">
    <location>
        <begin position="38"/>
        <end position="48"/>
    </location>
</feature>
<dbReference type="SMART" id="SM00894">
    <property type="entry name" value="Excalibur"/>
    <property type="match status" value="1"/>
</dbReference>
<feature type="region of interest" description="Disordered" evidence="1">
    <location>
        <begin position="158"/>
        <end position="197"/>
    </location>
</feature>
<dbReference type="RefSeq" id="WP_143022663.1">
    <property type="nucleotide sequence ID" value="NZ_FNIX01000004.1"/>
</dbReference>
<organism evidence="3 4">
    <name type="scientific">Lentzea jiangxiensis</name>
    <dbReference type="NCBI Taxonomy" id="641025"/>
    <lineage>
        <taxon>Bacteria</taxon>
        <taxon>Bacillati</taxon>
        <taxon>Actinomycetota</taxon>
        <taxon>Actinomycetes</taxon>
        <taxon>Pseudonocardiales</taxon>
        <taxon>Pseudonocardiaceae</taxon>
        <taxon>Lentzea</taxon>
    </lineage>
</organism>
<feature type="region of interest" description="Disordered" evidence="1">
    <location>
        <begin position="30"/>
        <end position="50"/>
    </location>
</feature>
<gene>
    <name evidence="3" type="ORF">SAMN05421507_104375</name>
</gene>
<protein>
    <submittedName>
        <fullName evidence="3">Excalibur calcium-binding domain-containing protein</fullName>
    </submittedName>
</protein>
<name>A0A1H0NDZ2_9PSEU</name>
<dbReference type="InterPro" id="IPR008613">
    <property type="entry name" value="Excalibur_Ca-bd_domain"/>
</dbReference>
<dbReference type="EMBL" id="FNIX01000004">
    <property type="protein sequence ID" value="SDO90863.1"/>
    <property type="molecule type" value="Genomic_DNA"/>
</dbReference>
<keyword evidence="4" id="KW-1185">Reference proteome</keyword>
<reference evidence="4" key="1">
    <citation type="submission" date="2016-10" db="EMBL/GenBank/DDBJ databases">
        <authorList>
            <person name="Varghese N."/>
            <person name="Submissions S."/>
        </authorList>
    </citation>
    <scope>NUCLEOTIDE SEQUENCE [LARGE SCALE GENOMIC DNA]</scope>
    <source>
        <strain evidence="4">CGMCC 4.6609</strain>
    </source>
</reference>
<accession>A0A1H0NDZ2</accession>
<evidence type="ECO:0000313" key="3">
    <source>
        <dbReference type="EMBL" id="SDO90863.1"/>
    </source>
</evidence>
<dbReference type="PROSITE" id="PS51257">
    <property type="entry name" value="PROKAR_LIPOPROTEIN"/>
    <property type="match status" value="1"/>
</dbReference>
<dbReference type="OrthoDB" id="4337778at2"/>